<evidence type="ECO:0000313" key="7">
    <source>
        <dbReference type="Proteomes" id="UP000216361"/>
    </source>
</evidence>
<feature type="transmembrane region" description="Helical" evidence="4">
    <location>
        <begin position="299"/>
        <end position="316"/>
    </location>
</feature>
<keyword evidence="4" id="KW-1133">Transmembrane helix</keyword>
<sequence length="397" mass="42581">MSFALEALTLTAAGLTAYHHAGYARLLRVLTRQKTHHLPPTPAEFPKISLVIPAYCEEAHIAAKIANCDALLYPADKLEIVILDDGSPDRTAVHAAAAIEQAAMARSCFRLIRFPENRGKVAALNSAMPLLTGEIVMFSDTSALLSIDALYRLAAWFNDPSVSLVSSSYQLLENPGAGEGRWWRGQTETLYRESLLAAPIGAHGAGFAVRRQSLATLPADTVNDDFILAMTAILKGGRGVYDPEITSLELEATAIAQDFRRRIRIGTGNAQQLVRLRGLLNPRRPVLAFLFLSGKASRPLMPLIMLTALLGAAVLASEGSLFFALLAVAQTAGYALGLAAPALAKLPDGGGRLGQGANAIHYLIKGHVAGLIGAMRFLLGRHRRPWRRVSLPSPSSK</sequence>
<evidence type="ECO:0000256" key="4">
    <source>
        <dbReference type="SAM" id="Phobius"/>
    </source>
</evidence>
<keyword evidence="4" id="KW-0472">Membrane</keyword>
<evidence type="ECO:0000313" key="6">
    <source>
        <dbReference type="EMBL" id="OYQ22237.1"/>
    </source>
</evidence>
<dbReference type="PANTHER" id="PTHR43630">
    <property type="entry name" value="POLY-BETA-1,6-N-ACETYL-D-GLUCOSAMINE SYNTHASE"/>
    <property type="match status" value="1"/>
</dbReference>
<keyword evidence="3" id="KW-0808">Transferase</keyword>
<evidence type="ECO:0000256" key="1">
    <source>
        <dbReference type="ARBA" id="ARBA00006739"/>
    </source>
</evidence>
<dbReference type="EMBL" id="NOXS01000014">
    <property type="protein sequence ID" value="OYQ22237.1"/>
    <property type="molecule type" value="Genomic_DNA"/>
</dbReference>
<dbReference type="Pfam" id="PF00535">
    <property type="entry name" value="Glycos_transf_2"/>
    <property type="match status" value="1"/>
</dbReference>
<keyword evidence="2" id="KW-0328">Glycosyltransferase</keyword>
<evidence type="ECO:0000256" key="2">
    <source>
        <dbReference type="ARBA" id="ARBA00022676"/>
    </source>
</evidence>
<proteinExistence type="inferred from homology"/>
<dbReference type="CDD" id="cd06439">
    <property type="entry name" value="CESA_like_1"/>
    <property type="match status" value="1"/>
</dbReference>
<dbReference type="PANTHER" id="PTHR43630:SF1">
    <property type="entry name" value="POLY-BETA-1,6-N-ACETYL-D-GLUCOSAMINE SYNTHASE"/>
    <property type="match status" value="1"/>
</dbReference>
<protein>
    <recommendedName>
        <fullName evidence="5">Glycosyltransferase 2-like domain-containing protein</fullName>
    </recommendedName>
</protein>
<dbReference type="Gene3D" id="3.90.550.10">
    <property type="entry name" value="Spore Coat Polysaccharide Biosynthesis Protein SpsA, Chain A"/>
    <property type="match status" value="1"/>
</dbReference>
<dbReference type="InterPro" id="IPR029044">
    <property type="entry name" value="Nucleotide-diphossugar_trans"/>
</dbReference>
<dbReference type="GO" id="GO:0016757">
    <property type="term" value="F:glycosyltransferase activity"/>
    <property type="evidence" value="ECO:0007669"/>
    <property type="project" value="UniProtKB-KW"/>
</dbReference>
<feature type="transmembrane region" description="Helical" evidence="4">
    <location>
        <begin position="323"/>
        <end position="344"/>
    </location>
</feature>
<keyword evidence="7" id="KW-1185">Reference proteome</keyword>
<name>A0A255XYX6_9PROT</name>
<dbReference type="RefSeq" id="WP_094406640.1">
    <property type="nucleotide sequence ID" value="NZ_BMJZ01000013.1"/>
</dbReference>
<dbReference type="OrthoDB" id="9766971at2"/>
<dbReference type="SUPFAM" id="SSF53448">
    <property type="entry name" value="Nucleotide-diphospho-sugar transferases"/>
    <property type="match status" value="1"/>
</dbReference>
<dbReference type="Proteomes" id="UP000216361">
    <property type="component" value="Unassembled WGS sequence"/>
</dbReference>
<reference evidence="6 7" key="1">
    <citation type="submission" date="2017-07" db="EMBL/GenBank/DDBJ databases">
        <title>Elstera cyanobacteriorum sp. nov., a novel bacterium isolated from cyanobacterial aggregates in a eutrophic lake.</title>
        <authorList>
            <person name="Cai H."/>
        </authorList>
    </citation>
    <scope>NUCLEOTIDE SEQUENCE [LARGE SCALE GENOMIC DNA]</scope>
    <source>
        <strain evidence="6 7">TH019</strain>
    </source>
</reference>
<comment type="similarity">
    <text evidence="1">Belongs to the glycosyltransferase 2 family.</text>
</comment>
<organism evidence="6 7">
    <name type="scientific">Elstera cyanobacteriorum</name>
    <dbReference type="NCBI Taxonomy" id="2022747"/>
    <lineage>
        <taxon>Bacteria</taxon>
        <taxon>Pseudomonadati</taxon>
        <taxon>Pseudomonadota</taxon>
        <taxon>Alphaproteobacteria</taxon>
        <taxon>Rhodospirillales</taxon>
        <taxon>Rhodospirillaceae</taxon>
        <taxon>Elstera</taxon>
    </lineage>
</organism>
<keyword evidence="4" id="KW-0812">Transmembrane</keyword>
<gene>
    <name evidence="6" type="ORF">CHR90_00525</name>
</gene>
<feature type="domain" description="Glycosyltransferase 2-like" evidence="5">
    <location>
        <begin position="49"/>
        <end position="213"/>
    </location>
</feature>
<evidence type="ECO:0000259" key="5">
    <source>
        <dbReference type="Pfam" id="PF00535"/>
    </source>
</evidence>
<feature type="transmembrane region" description="Helical" evidence="4">
    <location>
        <begin position="359"/>
        <end position="379"/>
    </location>
</feature>
<evidence type="ECO:0000256" key="3">
    <source>
        <dbReference type="ARBA" id="ARBA00022679"/>
    </source>
</evidence>
<accession>A0A255XYX6</accession>
<dbReference type="InterPro" id="IPR001173">
    <property type="entry name" value="Glyco_trans_2-like"/>
</dbReference>
<comment type="caution">
    <text evidence="6">The sequence shown here is derived from an EMBL/GenBank/DDBJ whole genome shotgun (WGS) entry which is preliminary data.</text>
</comment>
<dbReference type="AlphaFoldDB" id="A0A255XYX6"/>